<proteinExistence type="predicted"/>
<gene>
    <name evidence="3" type="ORF">Y1Q_0008554</name>
</gene>
<name>A0A151NC87_ALLMI</name>
<organism evidence="3 4">
    <name type="scientific">Alligator mississippiensis</name>
    <name type="common">American alligator</name>
    <dbReference type="NCBI Taxonomy" id="8496"/>
    <lineage>
        <taxon>Eukaryota</taxon>
        <taxon>Metazoa</taxon>
        <taxon>Chordata</taxon>
        <taxon>Craniata</taxon>
        <taxon>Vertebrata</taxon>
        <taxon>Euteleostomi</taxon>
        <taxon>Archelosauria</taxon>
        <taxon>Archosauria</taxon>
        <taxon>Crocodylia</taxon>
        <taxon>Alligatoridae</taxon>
        <taxon>Alligatorinae</taxon>
        <taxon>Alligator</taxon>
    </lineage>
</organism>
<keyword evidence="2" id="KW-0964">Secreted</keyword>
<dbReference type="PANTHER" id="PTHR20914:SF25">
    <property type="entry name" value="PHOSPHOLIPASE A2 INHIBITOR AND LY6_PLAUR DOMAIN-CONTAINING PROTEIN"/>
    <property type="match status" value="1"/>
</dbReference>
<dbReference type="InterPro" id="IPR050918">
    <property type="entry name" value="CNF-like_PLA2_Inhibitor"/>
</dbReference>
<dbReference type="Proteomes" id="UP000050525">
    <property type="component" value="Unassembled WGS sequence"/>
</dbReference>
<accession>A0A151NC87</accession>
<comment type="subcellular location">
    <subcellularLocation>
        <location evidence="1">Secreted</location>
    </subcellularLocation>
</comment>
<protein>
    <recommendedName>
        <fullName evidence="5">Urokinase plasminogen activator surface receptor</fullName>
    </recommendedName>
</protein>
<dbReference type="PANTHER" id="PTHR20914">
    <property type="entry name" value="LY6/PLAUR DOMAIN-CONTAINING PROTEIN 8"/>
    <property type="match status" value="1"/>
</dbReference>
<dbReference type="InterPro" id="IPR045860">
    <property type="entry name" value="Snake_toxin-like_sf"/>
</dbReference>
<dbReference type="EMBL" id="AKHW03003475">
    <property type="protein sequence ID" value="KYO34424.1"/>
    <property type="molecule type" value="Genomic_DNA"/>
</dbReference>
<evidence type="ECO:0008006" key="5">
    <source>
        <dbReference type="Google" id="ProtNLM"/>
    </source>
</evidence>
<dbReference type="GO" id="GO:0005576">
    <property type="term" value="C:extracellular region"/>
    <property type="evidence" value="ECO:0007669"/>
    <property type="project" value="UniProtKB-SubCell"/>
</dbReference>
<evidence type="ECO:0000313" key="3">
    <source>
        <dbReference type="EMBL" id="KYO34424.1"/>
    </source>
</evidence>
<evidence type="ECO:0000313" key="4">
    <source>
        <dbReference type="Proteomes" id="UP000050525"/>
    </source>
</evidence>
<dbReference type="Gene3D" id="2.10.60.10">
    <property type="entry name" value="CD59"/>
    <property type="match status" value="2"/>
</dbReference>
<dbReference type="AlphaFoldDB" id="A0A151NC87"/>
<sequence>MAVGPDLVYVHVQCCHGVGCNNGSFVEVPRGKPNGKLCYSCRETGAGECNNEQLRPMTCKGAMDQCLEVQTTDWYHPVTLLRGCTSTDLCRSWELLGRLLLLANTLKQLHLPTASGLRCPKCLRWQGNCRGEVETCAPGQNVCVIHELDLNREVPRGKPNGKLCYSCRETGEGECNHQQLQTITCMGAMDMCVKAQSTDQNNPGTLLRGCGSPDLCRPWQPLARLLLPSDPQIHCCNESAARTRTWWKQQRDRMCQQCKWVINIIRWIWNIIKSIIGRGRSKPNERTPLVPDKEE</sequence>
<dbReference type="SUPFAM" id="SSF57302">
    <property type="entry name" value="Snake toxin-like"/>
    <property type="match status" value="2"/>
</dbReference>
<keyword evidence="4" id="KW-1185">Reference proteome</keyword>
<dbReference type="STRING" id="8496.A0A151NC87"/>
<dbReference type="GO" id="GO:0030154">
    <property type="term" value="P:cell differentiation"/>
    <property type="evidence" value="ECO:0007669"/>
    <property type="project" value="UniProtKB-ARBA"/>
</dbReference>
<reference evidence="3 4" key="1">
    <citation type="journal article" date="2012" name="Genome Biol.">
        <title>Sequencing three crocodilian genomes to illuminate the evolution of archosaurs and amniotes.</title>
        <authorList>
            <person name="St John J.A."/>
            <person name="Braun E.L."/>
            <person name="Isberg S.R."/>
            <person name="Miles L.G."/>
            <person name="Chong A.Y."/>
            <person name="Gongora J."/>
            <person name="Dalzell P."/>
            <person name="Moran C."/>
            <person name="Bed'hom B."/>
            <person name="Abzhanov A."/>
            <person name="Burgess S.C."/>
            <person name="Cooksey A.M."/>
            <person name="Castoe T.A."/>
            <person name="Crawford N.G."/>
            <person name="Densmore L.D."/>
            <person name="Drew J.C."/>
            <person name="Edwards S.V."/>
            <person name="Faircloth B.C."/>
            <person name="Fujita M.K."/>
            <person name="Greenwold M.J."/>
            <person name="Hoffmann F.G."/>
            <person name="Howard J.M."/>
            <person name="Iguchi T."/>
            <person name="Janes D.E."/>
            <person name="Khan S.Y."/>
            <person name="Kohno S."/>
            <person name="de Koning A.J."/>
            <person name="Lance S.L."/>
            <person name="McCarthy F.M."/>
            <person name="McCormack J.E."/>
            <person name="Merchant M.E."/>
            <person name="Peterson D.G."/>
            <person name="Pollock D.D."/>
            <person name="Pourmand N."/>
            <person name="Raney B.J."/>
            <person name="Roessler K.A."/>
            <person name="Sanford J.R."/>
            <person name="Sawyer R.H."/>
            <person name="Schmidt C.J."/>
            <person name="Triplett E.W."/>
            <person name="Tuberville T.D."/>
            <person name="Venegas-Anaya M."/>
            <person name="Howard J.T."/>
            <person name="Jarvis E.D."/>
            <person name="Guillette L.J.Jr."/>
            <person name="Glenn T.C."/>
            <person name="Green R.E."/>
            <person name="Ray D.A."/>
        </authorList>
    </citation>
    <scope>NUCLEOTIDE SEQUENCE [LARGE SCALE GENOMIC DNA]</scope>
    <source>
        <strain evidence="3">KSC_2009_1</strain>
    </source>
</reference>
<evidence type="ECO:0000256" key="1">
    <source>
        <dbReference type="ARBA" id="ARBA00004613"/>
    </source>
</evidence>
<evidence type="ECO:0000256" key="2">
    <source>
        <dbReference type="ARBA" id="ARBA00022525"/>
    </source>
</evidence>
<comment type="caution">
    <text evidence="3">The sequence shown here is derived from an EMBL/GenBank/DDBJ whole genome shotgun (WGS) entry which is preliminary data.</text>
</comment>